<evidence type="ECO:0000256" key="1">
    <source>
        <dbReference type="SAM" id="Phobius"/>
    </source>
</evidence>
<gene>
    <name evidence="2" type="ORF">BDA99DRAFT_524242</name>
</gene>
<protein>
    <submittedName>
        <fullName evidence="2">Uncharacterized protein</fullName>
    </submittedName>
</protein>
<reference evidence="2" key="1">
    <citation type="journal article" date="2022" name="IScience">
        <title>Evolution of zygomycete secretomes and the origins of terrestrial fungal ecologies.</title>
        <authorList>
            <person name="Chang Y."/>
            <person name="Wang Y."/>
            <person name="Mondo S."/>
            <person name="Ahrendt S."/>
            <person name="Andreopoulos W."/>
            <person name="Barry K."/>
            <person name="Beard J."/>
            <person name="Benny G.L."/>
            <person name="Blankenship S."/>
            <person name="Bonito G."/>
            <person name="Cuomo C."/>
            <person name="Desiro A."/>
            <person name="Gervers K.A."/>
            <person name="Hundley H."/>
            <person name="Kuo A."/>
            <person name="LaButti K."/>
            <person name="Lang B.F."/>
            <person name="Lipzen A."/>
            <person name="O'Donnell K."/>
            <person name="Pangilinan J."/>
            <person name="Reynolds N."/>
            <person name="Sandor L."/>
            <person name="Smith M.E."/>
            <person name="Tsang A."/>
            <person name="Grigoriev I.V."/>
            <person name="Stajich J.E."/>
            <person name="Spatafora J.W."/>
        </authorList>
    </citation>
    <scope>NUCLEOTIDE SEQUENCE</scope>
    <source>
        <strain evidence="2">RSA 2281</strain>
    </source>
</reference>
<reference evidence="2" key="2">
    <citation type="submission" date="2023-02" db="EMBL/GenBank/DDBJ databases">
        <authorList>
            <consortium name="DOE Joint Genome Institute"/>
            <person name="Mondo S.J."/>
            <person name="Chang Y."/>
            <person name="Wang Y."/>
            <person name="Ahrendt S."/>
            <person name="Andreopoulos W."/>
            <person name="Barry K."/>
            <person name="Beard J."/>
            <person name="Benny G.L."/>
            <person name="Blankenship S."/>
            <person name="Bonito G."/>
            <person name="Cuomo C."/>
            <person name="Desiro A."/>
            <person name="Gervers K.A."/>
            <person name="Hundley H."/>
            <person name="Kuo A."/>
            <person name="LaButti K."/>
            <person name="Lang B.F."/>
            <person name="Lipzen A."/>
            <person name="O'Donnell K."/>
            <person name="Pangilinan J."/>
            <person name="Reynolds N."/>
            <person name="Sandor L."/>
            <person name="Smith M.W."/>
            <person name="Tsang A."/>
            <person name="Grigoriev I.V."/>
            <person name="Stajich J.E."/>
            <person name="Spatafora J.W."/>
        </authorList>
    </citation>
    <scope>NUCLEOTIDE SEQUENCE</scope>
    <source>
        <strain evidence="2">RSA 2281</strain>
    </source>
</reference>
<evidence type="ECO:0000313" key="3">
    <source>
        <dbReference type="Proteomes" id="UP001209540"/>
    </source>
</evidence>
<keyword evidence="1" id="KW-0812">Transmembrane</keyword>
<keyword evidence="1" id="KW-0472">Membrane</keyword>
<keyword evidence="1" id="KW-1133">Transmembrane helix</keyword>
<organism evidence="2 3">
    <name type="scientific">Phascolomyces articulosus</name>
    <dbReference type="NCBI Taxonomy" id="60185"/>
    <lineage>
        <taxon>Eukaryota</taxon>
        <taxon>Fungi</taxon>
        <taxon>Fungi incertae sedis</taxon>
        <taxon>Mucoromycota</taxon>
        <taxon>Mucoromycotina</taxon>
        <taxon>Mucoromycetes</taxon>
        <taxon>Mucorales</taxon>
        <taxon>Lichtheimiaceae</taxon>
        <taxon>Phascolomyces</taxon>
    </lineage>
</organism>
<accession>A0AAD5P8X3</accession>
<sequence length="151" mass="17628">MPVDIQNSNTIVNHLIIVLQHYLILIQTMAGLFLPIIIIIIIAIIFNNNEVYRSFDFQISNKLVYKQIFNILCQHIMDHGDVTIFINQIAPQCCMGVVIVIHIKEDVDEDDQEHLHQHIILKYHYHHPHHPMKILCNNNNSSSSNHKIHKD</sequence>
<feature type="transmembrane region" description="Helical" evidence="1">
    <location>
        <begin position="22"/>
        <end position="46"/>
    </location>
</feature>
<evidence type="ECO:0000313" key="2">
    <source>
        <dbReference type="EMBL" id="KAI9249178.1"/>
    </source>
</evidence>
<proteinExistence type="predicted"/>
<dbReference type="AlphaFoldDB" id="A0AAD5P8X3"/>
<dbReference type="Proteomes" id="UP001209540">
    <property type="component" value="Unassembled WGS sequence"/>
</dbReference>
<name>A0AAD5P8X3_9FUNG</name>
<keyword evidence="3" id="KW-1185">Reference proteome</keyword>
<dbReference type="EMBL" id="JAIXMP010000036">
    <property type="protein sequence ID" value="KAI9249178.1"/>
    <property type="molecule type" value="Genomic_DNA"/>
</dbReference>
<comment type="caution">
    <text evidence="2">The sequence shown here is derived from an EMBL/GenBank/DDBJ whole genome shotgun (WGS) entry which is preliminary data.</text>
</comment>